<accession>A0ABS3K8Z4</accession>
<evidence type="ECO:0000313" key="4">
    <source>
        <dbReference type="Proteomes" id="UP001518990"/>
    </source>
</evidence>
<feature type="transmembrane region" description="Helical" evidence="2">
    <location>
        <begin position="84"/>
        <end position="102"/>
    </location>
</feature>
<keyword evidence="2" id="KW-1133">Transmembrane helix</keyword>
<reference evidence="3 4" key="1">
    <citation type="submission" date="2020-09" db="EMBL/GenBank/DDBJ databases">
        <title>Roseomonas.</title>
        <authorList>
            <person name="Zhu W."/>
        </authorList>
    </citation>
    <scope>NUCLEOTIDE SEQUENCE [LARGE SCALE GENOMIC DNA]</scope>
    <source>
        <strain evidence="3 4">1311</strain>
    </source>
</reference>
<comment type="caution">
    <text evidence="3">The sequence shown here is derived from an EMBL/GenBank/DDBJ whole genome shotgun (WGS) entry which is preliminary data.</text>
</comment>
<proteinExistence type="predicted"/>
<keyword evidence="2" id="KW-0472">Membrane</keyword>
<feature type="region of interest" description="Disordered" evidence="1">
    <location>
        <begin position="1"/>
        <end position="43"/>
    </location>
</feature>
<protein>
    <submittedName>
        <fullName evidence="3">Uncharacterized protein</fullName>
    </submittedName>
</protein>
<feature type="compositionally biased region" description="Low complexity" evidence="1">
    <location>
        <begin position="16"/>
        <end position="26"/>
    </location>
</feature>
<evidence type="ECO:0000256" key="1">
    <source>
        <dbReference type="SAM" id="MobiDB-lite"/>
    </source>
</evidence>
<organism evidence="3 4">
    <name type="scientific">Roseomonas marmotae</name>
    <dbReference type="NCBI Taxonomy" id="2768161"/>
    <lineage>
        <taxon>Bacteria</taxon>
        <taxon>Pseudomonadati</taxon>
        <taxon>Pseudomonadota</taxon>
        <taxon>Alphaproteobacteria</taxon>
        <taxon>Acetobacterales</taxon>
        <taxon>Roseomonadaceae</taxon>
        <taxon>Roseomonas</taxon>
    </lineage>
</organism>
<keyword evidence="2" id="KW-0812">Transmembrane</keyword>
<gene>
    <name evidence="3" type="ORF">IAI60_04845</name>
</gene>
<sequence>MKRERRQAGPSGGPWSGPWRQGPWSGAVDGVWGRRDGTPPGEVPAPAPGWAAWLTHLRGALLVLLALPLAPTLLLNLIGGSQRLIAGTLLGLGGVALALRALRGGHGRKRAALMMGVGTGLLAGMSAQVPPLGAVIFGGMAWLGTALLYEGVPEPEPVAAPAPPPPPPAPDPLAMPRGRLLALEPAPERLRPATASLRELLDEMARQPDALPEARRFLNIQLDGLERIAIRLRAGAEPPEALDVLVAEMARGSETLRGRLRAAEREALEIQIKVLSERLREEGFA</sequence>
<name>A0ABS3K8Z4_9PROT</name>
<dbReference type="EMBL" id="JACTNF010000003">
    <property type="protein sequence ID" value="MBO1073927.1"/>
    <property type="molecule type" value="Genomic_DNA"/>
</dbReference>
<feature type="transmembrane region" description="Helical" evidence="2">
    <location>
        <begin position="59"/>
        <end position="78"/>
    </location>
</feature>
<keyword evidence="4" id="KW-1185">Reference proteome</keyword>
<dbReference type="RefSeq" id="WP_207445506.1">
    <property type="nucleotide sequence ID" value="NZ_CP061091.1"/>
</dbReference>
<evidence type="ECO:0000256" key="2">
    <source>
        <dbReference type="SAM" id="Phobius"/>
    </source>
</evidence>
<dbReference type="Proteomes" id="UP001518990">
    <property type="component" value="Unassembled WGS sequence"/>
</dbReference>
<evidence type="ECO:0000313" key="3">
    <source>
        <dbReference type="EMBL" id="MBO1073927.1"/>
    </source>
</evidence>
<feature type="region of interest" description="Disordered" evidence="1">
    <location>
        <begin position="157"/>
        <end position="176"/>
    </location>
</feature>
<feature type="compositionally biased region" description="Pro residues" evidence="1">
    <location>
        <begin position="157"/>
        <end position="173"/>
    </location>
</feature>